<proteinExistence type="predicted"/>
<sequence>MPLKAKLKGCDIFAFNFDDYSWSQLKSKPVLMACCASKAILKKSKLGTHFFSHHRKGDCASKAESAEHLYLKNLICLIALRNDWFVMTEQEGESPDGEKWVADVYCEKGNAKLAFEVQWSYQNKDEFIRRQKKYIASGVRGAWLFKLKSNKQYWIDEIPYQFDTPVFGMKMKPRGVENLYIPQFDVVLERFIEGMLQGNLEWSPKDGQRLIAEVIPHYEKCWRCKKETGVILGVTVKNNKNREISFEKFSDEGVPEFILSNGISEQLLRNKIGTLKKTL</sequence>
<evidence type="ECO:0000313" key="3">
    <source>
        <dbReference type="Proteomes" id="UP000075621"/>
    </source>
</evidence>
<organism evidence="2 3">
    <name type="scientific">Pseudoalteromonas agarivorans</name>
    <dbReference type="NCBI Taxonomy" id="176102"/>
    <lineage>
        <taxon>Bacteria</taxon>
        <taxon>Pseudomonadati</taxon>
        <taxon>Pseudomonadota</taxon>
        <taxon>Gammaproteobacteria</taxon>
        <taxon>Alteromonadales</taxon>
        <taxon>Pseudoalteromonadaceae</taxon>
        <taxon>Pseudoalteromonas</taxon>
    </lineage>
</organism>
<dbReference type="EMBL" id="LVCM01000013">
    <property type="protein sequence ID" value="KYL33830.1"/>
    <property type="molecule type" value="Genomic_DNA"/>
</dbReference>
<dbReference type="Proteomes" id="UP000075621">
    <property type="component" value="Unassembled WGS sequence"/>
</dbReference>
<feature type="domain" description="Competence protein CoiA nuclease-like" evidence="1">
    <location>
        <begin position="99"/>
        <end position="151"/>
    </location>
</feature>
<name>A0ABR5VTZ2_9GAMM</name>
<dbReference type="Pfam" id="PF06054">
    <property type="entry name" value="CoiA_nuc"/>
    <property type="match status" value="1"/>
</dbReference>
<comment type="caution">
    <text evidence="2">The sequence shown here is derived from an EMBL/GenBank/DDBJ whole genome shotgun (WGS) entry which is preliminary data.</text>
</comment>
<accession>A0ABR5VTZ2</accession>
<gene>
    <name evidence="2" type="ORF">A2I98_12590</name>
</gene>
<evidence type="ECO:0000259" key="1">
    <source>
        <dbReference type="Pfam" id="PF06054"/>
    </source>
</evidence>
<dbReference type="InterPro" id="IPR010330">
    <property type="entry name" value="CoiA_nuc"/>
</dbReference>
<protein>
    <recommendedName>
        <fullName evidence="1">Competence protein CoiA nuclease-like domain-containing protein</fullName>
    </recommendedName>
</protein>
<reference evidence="2 3" key="1">
    <citation type="submission" date="2016-03" db="EMBL/GenBank/DDBJ databases">
        <authorList>
            <person name="Zhang H."/>
            <person name="Liu R."/>
            <person name="Wang M."/>
            <person name="Wang H."/>
            <person name="Wang L."/>
            <person name="Song L."/>
        </authorList>
    </citation>
    <scope>NUCLEOTIDE SEQUENCE [LARGE SCALE GENOMIC DNA]</scope>
    <source>
        <strain evidence="2 3">DSM 16098</strain>
    </source>
</reference>
<dbReference type="RefSeq" id="WP_064385823.1">
    <property type="nucleotide sequence ID" value="NZ_LVCM01000013.1"/>
</dbReference>
<evidence type="ECO:0000313" key="2">
    <source>
        <dbReference type="EMBL" id="KYL33830.1"/>
    </source>
</evidence>